<dbReference type="Proteomes" id="UP000233387">
    <property type="component" value="Unassembled WGS sequence"/>
</dbReference>
<name>A0A2N3I4Q6_9BACT</name>
<keyword evidence="1" id="KW-0812">Transmembrane</keyword>
<dbReference type="AlphaFoldDB" id="A0A2N3I4Q6"/>
<reference evidence="2 3" key="1">
    <citation type="submission" date="2017-06" db="EMBL/GenBank/DDBJ databases">
        <title>Raineya orbicola gen. nov., sp. nov. a slightly thermophilic bacterium of the phylum Bacteroidetes and the description of Raineyaceae fam. nov.</title>
        <authorList>
            <person name="Albuquerque L."/>
            <person name="Polonia A.R.M."/>
            <person name="Barroso C."/>
            <person name="Froufe H.J.C."/>
            <person name="Lage O."/>
            <person name="Lobo-Da-Cunha A."/>
            <person name="Egas C."/>
            <person name="Da Costa M.S."/>
        </authorList>
    </citation>
    <scope>NUCLEOTIDE SEQUENCE [LARGE SCALE GENOMIC DNA]</scope>
    <source>
        <strain evidence="2 3">SPSPC-11</strain>
    </source>
</reference>
<protein>
    <recommendedName>
        <fullName evidence="4">Transmembrane protein</fullName>
    </recommendedName>
</protein>
<gene>
    <name evidence="2" type="ORF">Rain11_2563</name>
</gene>
<feature type="transmembrane region" description="Helical" evidence="1">
    <location>
        <begin position="85"/>
        <end position="108"/>
    </location>
</feature>
<keyword evidence="1" id="KW-1133">Transmembrane helix</keyword>
<evidence type="ECO:0000313" key="2">
    <source>
        <dbReference type="EMBL" id="PKQ65297.1"/>
    </source>
</evidence>
<feature type="transmembrane region" description="Helical" evidence="1">
    <location>
        <begin position="6"/>
        <end position="35"/>
    </location>
</feature>
<sequence>MVFILIALAVFALQYFLHWEIWTIAVISFVVGAILGRTAWGTFFSAFFAVFLVWSGVAFWQDIQNDQILSTRIASMFGFPAVGEWFFVVTGIVGGVLASFSCLAGYYLKRIFIQPPPKTLISGK</sequence>
<evidence type="ECO:0000313" key="3">
    <source>
        <dbReference type="Proteomes" id="UP000233387"/>
    </source>
</evidence>
<feature type="transmembrane region" description="Helical" evidence="1">
    <location>
        <begin position="42"/>
        <end position="60"/>
    </location>
</feature>
<keyword evidence="3" id="KW-1185">Reference proteome</keyword>
<dbReference type="RefSeq" id="WP_101359821.1">
    <property type="nucleotide sequence ID" value="NZ_NKXO01000061.1"/>
</dbReference>
<evidence type="ECO:0008006" key="4">
    <source>
        <dbReference type="Google" id="ProtNLM"/>
    </source>
</evidence>
<dbReference type="OrthoDB" id="1525231at2"/>
<accession>A0A2N3I4Q6</accession>
<comment type="caution">
    <text evidence="2">The sequence shown here is derived from an EMBL/GenBank/DDBJ whole genome shotgun (WGS) entry which is preliminary data.</text>
</comment>
<evidence type="ECO:0000256" key="1">
    <source>
        <dbReference type="SAM" id="Phobius"/>
    </source>
</evidence>
<proteinExistence type="predicted"/>
<organism evidence="2 3">
    <name type="scientific">Raineya orbicola</name>
    <dbReference type="NCBI Taxonomy" id="2016530"/>
    <lineage>
        <taxon>Bacteria</taxon>
        <taxon>Pseudomonadati</taxon>
        <taxon>Bacteroidota</taxon>
        <taxon>Cytophagia</taxon>
        <taxon>Cytophagales</taxon>
        <taxon>Raineyaceae</taxon>
        <taxon>Raineya</taxon>
    </lineage>
</organism>
<keyword evidence="1" id="KW-0472">Membrane</keyword>
<dbReference type="EMBL" id="NKXO01000061">
    <property type="protein sequence ID" value="PKQ65297.1"/>
    <property type="molecule type" value="Genomic_DNA"/>
</dbReference>